<gene>
    <name evidence="1" type="ORF">G5B47_16190</name>
</gene>
<reference evidence="1 2" key="1">
    <citation type="submission" date="2020-02" db="EMBL/GenBank/DDBJ databases">
        <authorList>
            <person name="Gao J."/>
            <person name="Sun J."/>
        </authorList>
    </citation>
    <scope>NUCLEOTIDE SEQUENCE [LARGE SCALE GENOMIC DNA]</scope>
    <source>
        <strain evidence="1 2">7124</strain>
    </source>
</reference>
<accession>A0A6M1PNA5</accession>
<proteinExistence type="predicted"/>
<evidence type="ECO:0000313" key="2">
    <source>
        <dbReference type="Proteomes" id="UP000480151"/>
    </source>
</evidence>
<evidence type="ECO:0000313" key="1">
    <source>
        <dbReference type="EMBL" id="NGM83958.1"/>
    </source>
</evidence>
<dbReference type="RefSeq" id="WP_165100040.1">
    <property type="nucleotide sequence ID" value="NZ_JAAKGU010000007.1"/>
</dbReference>
<comment type="caution">
    <text evidence="1">The sequence shown here is derived from an EMBL/GenBank/DDBJ whole genome shotgun (WGS) entry which is preliminary data.</text>
</comment>
<dbReference type="Proteomes" id="UP000480151">
    <property type="component" value="Unassembled WGS sequence"/>
</dbReference>
<dbReference type="AlphaFoldDB" id="A0A6M1PNA5"/>
<dbReference type="EMBL" id="JAAKGU010000007">
    <property type="protein sequence ID" value="NGM83958.1"/>
    <property type="molecule type" value="Genomic_DNA"/>
</dbReference>
<name>A0A6M1PNA5_9BACL</name>
<protein>
    <submittedName>
        <fullName evidence="1">Uncharacterized protein</fullName>
    </submittedName>
</protein>
<organism evidence="1 2">
    <name type="scientific">Paenibacillus apii</name>
    <dbReference type="NCBI Taxonomy" id="1850370"/>
    <lineage>
        <taxon>Bacteria</taxon>
        <taxon>Bacillati</taxon>
        <taxon>Bacillota</taxon>
        <taxon>Bacilli</taxon>
        <taxon>Bacillales</taxon>
        <taxon>Paenibacillaceae</taxon>
        <taxon>Paenibacillus</taxon>
    </lineage>
</organism>
<sequence length="360" mass="41834">MEKQQVITGLTILLNRGIDSRQTSIFNGQKHDDLVKELRDYLDANKKFLGGNIHLEITQALNDHGVDLLLTIEGFCKIGFQVKSHHDVSEQEFQSKVKRQLAESFYHALDKYYILICSPIHDGTNNYAMKISHLINELSSLKTNYHCVFGPDHTAALFTNLNTLDETQFNLEYQRYAYERDNIEELKRMLSETLNKNDYETAEGYLARRKEYRYTEPQTAAQMNTILHWNLNTDELQETKASIIQYLLDLSKLTQNSREILTGILERSRPSGRPFNEDRVALVREVESHLRMSSQALFEEYTVLEQAGFVYHDNEDNRDYYYVTSKGADWPLVPSLVEYSEKQGIPLETLFSKMDFSVLD</sequence>
<keyword evidence="2" id="KW-1185">Reference proteome</keyword>